<sequence>MIYPSPGSNAISLNPSELLLRREFADCQAIGVTIPKEPKGIWRKTKARGTKYWYRGMSTVIRTLLTRHALPEEGPSSSNGHAAQISLLWHEKLSKYSQKLGKTTFGFQQSDSKISALADRYSQPRSITSFSRTLDAGAAANDRQLHGLNQENGKDVSG</sequence>
<keyword evidence="2" id="KW-1185">Reference proteome</keyword>
<name>A0A4S8L1M1_DENBC</name>
<organism evidence="1 2">
    <name type="scientific">Dendrothele bispora (strain CBS 962.96)</name>
    <dbReference type="NCBI Taxonomy" id="1314807"/>
    <lineage>
        <taxon>Eukaryota</taxon>
        <taxon>Fungi</taxon>
        <taxon>Dikarya</taxon>
        <taxon>Basidiomycota</taxon>
        <taxon>Agaricomycotina</taxon>
        <taxon>Agaricomycetes</taxon>
        <taxon>Agaricomycetidae</taxon>
        <taxon>Agaricales</taxon>
        <taxon>Agaricales incertae sedis</taxon>
        <taxon>Dendrothele</taxon>
    </lineage>
</organism>
<dbReference type="Proteomes" id="UP000297245">
    <property type="component" value="Unassembled WGS sequence"/>
</dbReference>
<gene>
    <name evidence="1" type="ORF">K435DRAFT_808450</name>
</gene>
<dbReference type="AlphaFoldDB" id="A0A4S8L1M1"/>
<evidence type="ECO:0000313" key="2">
    <source>
        <dbReference type="Proteomes" id="UP000297245"/>
    </source>
</evidence>
<evidence type="ECO:0000313" key="1">
    <source>
        <dbReference type="EMBL" id="THU82240.1"/>
    </source>
</evidence>
<reference evidence="1 2" key="1">
    <citation type="journal article" date="2019" name="Nat. Ecol. Evol.">
        <title>Megaphylogeny resolves global patterns of mushroom evolution.</title>
        <authorList>
            <person name="Varga T."/>
            <person name="Krizsan K."/>
            <person name="Foldi C."/>
            <person name="Dima B."/>
            <person name="Sanchez-Garcia M."/>
            <person name="Sanchez-Ramirez S."/>
            <person name="Szollosi G.J."/>
            <person name="Szarkandi J.G."/>
            <person name="Papp V."/>
            <person name="Albert L."/>
            <person name="Andreopoulos W."/>
            <person name="Angelini C."/>
            <person name="Antonin V."/>
            <person name="Barry K.W."/>
            <person name="Bougher N.L."/>
            <person name="Buchanan P."/>
            <person name="Buyck B."/>
            <person name="Bense V."/>
            <person name="Catcheside P."/>
            <person name="Chovatia M."/>
            <person name="Cooper J."/>
            <person name="Damon W."/>
            <person name="Desjardin D."/>
            <person name="Finy P."/>
            <person name="Geml J."/>
            <person name="Haridas S."/>
            <person name="Hughes K."/>
            <person name="Justo A."/>
            <person name="Karasinski D."/>
            <person name="Kautmanova I."/>
            <person name="Kiss B."/>
            <person name="Kocsube S."/>
            <person name="Kotiranta H."/>
            <person name="LaButti K.M."/>
            <person name="Lechner B.E."/>
            <person name="Liimatainen K."/>
            <person name="Lipzen A."/>
            <person name="Lukacs Z."/>
            <person name="Mihaltcheva S."/>
            <person name="Morgado L.N."/>
            <person name="Niskanen T."/>
            <person name="Noordeloos M.E."/>
            <person name="Ohm R.A."/>
            <person name="Ortiz-Santana B."/>
            <person name="Ovrebo C."/>
            <person name="Racz N."/>
            <person name="Riley R."/>
            <person name="Savchenko A."/>
            <person name="Shiryaev A."/>
            <person name="Soop K."/>
            <person name="Spirin V."/>
            <person name="Szebenyi C."/>
            <person name="Tomsovsky M."/>
            <person name="Tulloss R.E."/>
            <person name="Uehling J."/>
            <person name="Grigoriev I.V."/>
            <person name="Vagvolgyi C."/>
            <person name="Papp T."/>
            <person name="Martin F.M."/>
            <person name="Miettinen O."/>
            <person name="Hibbett D.S."/>
            <person name="Nagy L.G."/>
        </authorList>
    </citation>
    <scope>NUCLEOTIDE SEQUENCE [LARGE SCALE GENOMIC DNA]</scope>
    <source>
        <strain evidence="1 2">CBS 962.96</strain>
    </source>
</reference>
<dbReference type="EMBL" id="ML179747">
    <property type="protein sequence ID" value="THU82240.1"/>
    <property type="molecule type" value="Genomic_DNA"/>
</dbReference>
<proteinExistence type="predicted"/>
<accession>A0A4S8L1M1</accession>
<protein>
    <submittedName>
        <fullName evidence="1">Uncharacterized protein</fullName>
    </submittedName>
</protein>